<dbReference type="PANTHER" id="PTHR47080:SF2">
    <property type="entry name" value="GLUTAMINE-RICH PROTEIN 2"/>
    <property type="match status" value="1"/>
</dbReference>
<dbReference type="EMBL" id="KK841467">
    <property type="protein sequence ID" value="KFP83866.1"/>
    <property type="molecule type" value="Genomic_DNA"/>
</dbReference>
<evidence type="ECO:0000313" key="4">
    <source>
        <dbReference type="Proteomes" id="UP000053537"/>
    </source>
</evidence>
<sequence>QVERECEQLSSVMGNLQRECQQKQKAVQMLLQSLERLQKEKADKKDLLAALDAKVDKADLGSKVDCSQFEVSVEQLKERMWEMQGQVSGQEDHWRKLQQQLTNLREDKVDCLELKVFRKHLEASWNRTIAELEQRMLAMTDSTAGVKKQLLAPFSCLSCDRMVTAQAPG</sequence>
<protein>
    <submittedName>
        <fullName evidence="3">Glutamine-rich protein 2</fullName>
    </submittedName>
</protein>
<keyword evidence="1" id="KW-0175">Coiled coil</keyword>
<gene>
    <name evidence="3" type="ORF">N310_10442</name>
</gene>
<name>A0A091N339_9PASS</name>
<evidence type="ECO:0000256" key="1">
    <source>
        <dbReference type="SAM" id="Coils"/>
    </source>
</evidence>
<feature type="domain" description="DUF4795" evidence="2">
    <location>
        <begin position="1"/>
        <end position="167"/>
    </location>
</feature>
<feature type="non-terminal residue" evidence="3">
    <location>
        <position position="169"/>
    </location>
</feature>
<dbReference type="Pfam" id="PF16043">
    <property type="entry name" value="DUF4795"/>
    <property type="match status" value="1"/>
</dbReference>
<dbReference type="PANTHER" id="PTHR47080">
    <property type="entry name" value="CHROMOSOME 16 OPEN READING FRAME 96"/>
    <property type="match status" value="1"/>
</dbReference>
<keyword evidence="4" id="KW-1185">Reference proteome</keyword>
<evidence type="ECO:0000259" key="2">
    <source>
        <dbReference type="Pfam" id="PF16043"/>
    </source>
</evidence>
<evidence type="ECO:0000313" key="3">
    <source>
        <dbReference type="EMBL" id="KFP83866.1"/>
    </source>
</evidence>
<feature type="non-terminal residue" evidence="3">
    <location>
        <position position="1"/>
    </location>
</feature>
<dbReference type="Proteomes" id="UP000053537">
    <property type="component" value="Unassembled WGS sequence"/>
</dbReference>
<dbReference type="AlphaFoldDB" id="A0A091N339"/>
<dbReference type="InterPro" id="IPR032013">
    <property type="entry name" value="DUF4795"/>
</dbReference>
<feature type="coiled-coil region" evidence="1">
    <location>
        <begin position="6"/>
        <end position="54"/>
    </location>
</feature>
<organism evidence="3 4">
    <name type="scientific">Acanthisitta chloris</name>
    <name type="common">rifleman</name>
    <dbReference type="NCBI Taxonomy" id="57068"/>
    <lineage>
        <taxon>Eukaryota</taxon>
        <taxon>Metazoa</taxon>
        <taxon>Chordata</taxon>
        <taxon>Craniata</taxon>
        <taxon>Vertebrata</taxon>
        <taxon>Euteleostomi</taxon>
        <taxon>Archelosauria</taxon>
        <taxon>Archosauria</taxon>
        <taxon>Dinosauria</taxon>
        <taxon>Saurischia</taxon>
        <taxon>Theropoda</taxon>
        <taxon>Coelurosauria</taxon>
        <taxon>Aves</taxon>
        <taxon>Neognathae</taxon>
        <taxon>Neoaves</taxon>
        <taxon>Telluraves</taxon>
        <taxon>Australaves</taxon>
        <taxon>Passeriformes</taxon>
        <taxon>Acanthisittidae</taxon>
        <taxon>Acanthisitta</taxon>
    </lineage>
</organism>
<accession>A0A091N339</accession>
<proteinExistence type="predicted"/>
<reference evidence="3 4" key="1">
    <citation type="submission" date="2014-04" db="EMBL/GenBank/DDBJ databases">
        <title>Genome evolution of avian class.</title>
        <authorList>
            <person name="Zhang G."/>
            <person name="Li C."/>
        </authorList>
    </citation>
    <scope>NUCLEOTIDE SEQUENCE [LARGE SCALE GENOMIC DNA]</scope>
    <source>
        <strain evidence="3">BGI_N310</strain>
    </source>
</reference>